<dbReference type="Gene3D" id="3.40.50.1820">
    <property type="entry name" value="alpha/beta hydrolase"/>
    <property type="match status" value="1"/>
</dbReference>
<dbReference type="GO" id="GO:0016020">
    <property type="term" value="C:membrane"/>
    <property type="evidence" value="ECO:0007669"/>
    <property type="project" value="TreeGrafter"/>
</dbReference>
<gene>
    <name evidence="4" type="primary">kraken_11</name>
    <name evidence="5" type="synonym">kraken_2</name>
    <name evidence="6" type="synonym">kraken_5</name>
    <name evidence="7" type="synonym">kraken_8</name>
    <name evidence="5" type="ORF">g.11057</name>
    <name evidence="7" type="ORF">g.11058</name>
    <name evidence="4" type="ORF">g.11059</name>
    <name evidence="6" type="ORF">g.11062</name>
</gene>
<dbReference type="InterPro" id="IPR050266">
    <property type="entry name" value="AB_hydrolase_sf"/>
</dbReference>
<accession>A0A0A1WIZ4</accession>
<organism evidence="4">
    <name type="scientific">Zeugodacus cucurbitae</name>
    <name type="common">Melon fruit fly</name>
    <name type="synonym">Bactrocera cucurbitae</name>
    <dbReference type="NCBI Taxonomy" id="28588"/>
    <lineage>
        <taxon>Eukaryota</taxon>
        <taxon>Metazoa</taxon>
        <taxon>Ecdysozoa</taxon>
        <taxon>Arthropoda</taxon>
        <taxon>Hexapoda</taxon>
        <taxon>Insecta</taxon>
        <taxon>Pterygota</taxon>
        <taxon>Neoptera</taxon>
        <taxon>Endopterygota</taxon>
        <taxon>Diptera</taxon>
        <taxon>Brachycera</taxon>
        <taxon>Muscomorpha</taxon>
        <taxon>Tephritoidea</taxon>
        <taxon>Tephritidae</taxon>
        <taxon>Zeugodacus</taxon>
        <taxon>Zeugodacus</taxon>
    </lineage>
</organism>
<dbReference type="SUPFAM" id="SSF53474">
    <property type="entry name" value="alpha/beta-Hydrolases"/>
    <property type="match status" value="1"/>
</dbReference>
<evidence type="ECO:0000313" key="7">
    <source>
        <dbReference type="EMBL" id="JAD13644.1"/>
    </source>
</evidence>
<dbReference type="EMBL" id="GBXI01015949">
    <property type="protein sequence ID" value="JAC98342.1"/>
    <property type="molecule type" value="Transcribed_RNA"/>
</dbReference>
<proteinExistence type="inferred from homology"/>
<reference evidence="4" key="1">
    <citation type="submission" date="2014-11" db="EMBL/GenBank/DDBJ databases">
        <authorList>
            <person name="Geib S."/>
        </authorList>
    </citation>
    <scope>NUCLEOTIDE SEQUENCE</scope>
</reference>
<dbReference type="Pfam" id="PF00561">
    <property type="entry name" value="Abhydrolase_1"/>
    <property type="match status" value="1"/>
</dbReference>
<reference evidence="4" key="2">
    <citation type="journal article" date="2015" name="Gigascience">
        <title>Reconstructing a comprehensive transcriptome assembly of a white-pupal translocated strain of the pest fruit fly Bactrocera cucurbitae.</title>
        <authorList>
            <person name="Sim S.B."/>
            <person name="Calla B."/>
            <person name="Hall B."/>
            <person name="DeRego T."/>
            <person name="Geib S.M."/>
        </authorList>
    </citation>
    <scope>NUCLEOTIDE SEQUENCE</scope>
</reference>
<comment type="similarity">
    <text evidence="1">Belongs to the AB hydrolase superfamily.</text>
</comment>
<dbReference type="GO" id="GO:0016787">
    <property type="term" value="F:hydrolase activity"/>
    <property type="evidence" value="ECO:0007669"/>
    <property type="project" value="UniProtKB-KW"/>
</dbReference>
<evidence type="ECO:0000256" key="2">
    <source>
        <dbReference type="ARBA" id="ARBA00022801"/>
    </source>
</evidence>
<dbReference type="InterPro" id="IPR029058">
    <property type="entry name" value="AB_hydrolase_fold"/>
</dbReference>
<evidence type="ECO:0000313" key="6">
    <source>
        <dbReference type="EMBL" id="JAC98813.1"/>
    </source>
</evidence>
<dbReference type="GeneID" id="105216579"/>
<dbReference type="PANTHER" id="PTHR43798:SF14">
    <property type="entry name" value="SERINE HYDROLASE-LIKE PROTEIN DDB_G0286239"/>
    <property type="match status" value="1"/>
</dbReference>
<dbReference type="InterPro" id="IPR000073">
    <property type="entry name" value="AB_hydrolase_1"/>
</dbReference>
<evidence type="ECO:0000259" key="3">
    <source>
        <dbReference type="Pfam" id="PF00561"/>
    </source>
</evidence>
<evidence type="ECO:0000256" key="1">
    <source>
        <dbReference type="ARBA" id="ARBA00008645"/>
    </source>
</evidence>
<dbReference type="EMBL" id="GBXI01015558">
    <property type="protein sequence ID" value="JAC98733.1"/>
    <property type="molecule type" value="Transcribed_RNA"/>
</dbReference>
<sequence length="337" mass="39334">MSLGNGIYKMLQRTQFMATTVKRQVSSARSTLKDSHYITKHFEEISIPVPWGHLKGKWFGTKNVRPILGLHGWQDNAGTYDTLAPLLSNNIGFLSMDLPGHGHSSWLPLGITYHSIDFVSLLLRIMDYFKWDKISMICHSMSSINGFVFSALFPEKVDMMVGLDGLKPLARSSEKVVDYYKDSMKNIIMYDDRINKLEPPCYEWNELVERLHNGTNKSVNREACKFLLKRAIRPSKHDSQKYYFARDSRLKKKHFYTFSEDVPLEMARRINCPYMFIKASQSPYYESRKHFDTTLEVMKQNPHFEFYEVEGSHHVHLNDPMKVAPIINSFIRKWRSS</sequence>
<dbReference type="OrthoDB" id="190201at2759"/>
<evidence type="ECO:0000313" key="5">
    <source>
        <dbReference type="EMBL" id="JAC98733.1"/>
    </source>
</evidence>
<protein>
    <submittedName>
        <fullName evidence="4">Probable serine hydrolase</fullName>
    </submittedName>
</protein>
<dbReference type="PANTHER" id="PTHR43798">
    <property type="entry name" value="MONOACYLGLYCEROL LIPASE"/>
    <property type="match status" value="1"/>
</dbReference>
<evidence type="ECO:0000313" key="4">
    <source>
        <dbReference type="EMBL" id="JAC98342.1"/>
    </source>
</evidence>
<dbReference type="AlphaFoldDB" id="A0A0A1WIZ4"/>
<feature type="domain" description="AB hydrolase-1" evidence="3">
    <location>
        <begin position="66"/>
        <end position="171"/>
    </location>
</feature>
<dbReference type="EMBL" id="GBXI01015478">
    <property type="protein sequence ID" value="JAC98813.1"/>
    <property type="molecule type" value="Transcribed_RNA"/>
</dbReference>
<dbReference type="EMBL" id="GBXI01000648">
    <property type="protein sequence ID" value="JAD13644.1"/>
    <property type="molecule type" value="Transcribed_RNA"/>
</dbReference>
<name>A0A0A1WIZ4_ZEUCU</name>
<keyword evidence="2 4" id="KW-0378">Hydrolase</keyword>